<keyword evidence="2" id="KW-0902">Two-component regulatory system</keyword>
<proteinExistence type="predicted"/>
<reference evidence="9" key="1">
    <citation type="submission" date="2019-11" db="EMBL/GenBank/DDBJ databases">
        <title>Characterization of Clostridium perfringens isolates from swine manure treated agricultural soils.</title>
        <authorList>
            <person name="Wushke S.T."/>
        </authorList>
    </citation>
    <scope>NUCLEOTIDE SEQUENCE</scope>
    <source>
        <strain evidence="9">X62</strain>
    </source>
</reference>
<dbReference type="PANTHER" id="PTHR48111">
    <property type="entry name" value="REGULATOR OF RPOS"/>
    <property type="match status" value="1"/>
</dbReference>
<dbReference type="GO" id="GO:0006355">
    <property type="term" value="P:regulation of DNA-templated transcription"/>
    <property type="evidence" value="ECO:0007669"/>
    <property type="project" value="TreeGrafter"/>
</dbReference>
<dbReference type="SUPFAM" id="SSF52172">
    <property type="entry name" value="CheY-like"/>
    <property type="match status" value="1"/>
</dbReference>
<dbReference type="GO" id="GO:0005829">
    <property type="term" value="C:cytosol"/>
    <property type="evidence" value="ECO:0007669"/>
    <property type="project" value="TreeGrafter"/>
</dbReference>
<dbReference type="InterPro" id="IPR001789">
    <property type="entry name" value="Sig_transdc_resp-reg_receiver"/>
</dbReference>
<dbReference type="InterPro" id="IPR011006">
    <property type="entry name" value="CheY-like_superfamily"/>
</dbReference>
<dbReference type="AlphaFoldDB" id="A0AAW9K740"/>
<gene>
    <name evidence="9" type="ORF">GNF83_16675</name>
</gene>
<dbReference type="GO" id="GO:0000156">
    <property type="term" value="F:phosphorelay response regulator activity"/>
    <property type="evidence" value="ECO:0007669"/>
    <property type="project" value="TreeGrafter"/>
</dbReference>
<evidence type="ECO:0000313" key="9">
    <source>
        <dbReference type="EMBL" id="MDZ7542785.1"/>
    </source>
</evidence>
<comment type="caution">
    <text evidence="9">The sequence shown here is derived from an EMBL/GenBank/DDBJ whole genome shotgun (WGS) entry which is preliminary data.</text>
</comment>
<dbReference type="GO" id="GO:0032993">
    <property type="term" value="C:protein-DNA complex"/>
    <property type="evidence" value="ECO:0007669"/>
    <property type="project" value="TreeGrafter"/>
</dbReference>
<dbReference type="GO" id="GO:0000976">
    <property type="term" value="F:transcription cis-regulatory region binding"/>
    <property type="evidence" value="ECO:0007669"/>
    <property type="project" value="TreeGrafter"/>
</dbReference>
<evidence type="ECO:0000256" key="3">
    <source>
        <dbReference type="ARBA" id="ARBA00023015"/>
    </source>
</evidence>
<dbReference type="Pfam" id="PF00072">
    <property type="entry name" value="Response_reg"/>
    <property type="match status" value="1"/>
</dbReference>
<dbReference type="PANTHER" id="PTHR48111:SF22">
    <property type="entry name" value="REGULATOR OF RPOS"/>
    <property type="match status" value="1"/>
</dbReference>
<accession>A0AAW9K740</accession>
<dbReference type="EMBL" id="WNUR01000485">
    <property type="protein sequence ID" value="MDZ7542785.1"/>
    <property type="molecule type" value="Genomic_DNA"/>
</dbReference>
<comment type="function">
    <text evidence="6">May play the central regulatory role in sporulation. It may be an element of the effector pathway responsible for the activation of sporulation genes in response to nutritional stress. Spo0A may act in concert with spo0H (a sigma factor) to control the expression of some genes that are critical to the sporulation process.</text>
</comment>
<sequence length="165" mass="18848">MNNSNILSSLKILYVEDEPITRDYVSRYLKQQAGKVILAVDGNDGIKKFSEFDPDIIITDLALPDMSGIEMMSKIRENKVKCPVIITSALYDSQTILKSIDLKIDKYLVKPIDLNILLETLLSISVQLLEENHGVLIINEEFIVSKENKDKLELDIRNIYSKYLK</sequence>
<dbReference type="Gene3D" id="3.40.50.2300">
    <property type="match status" value="1"/>
</dbReference>
<dbReference type="SMART" id="SM00448">
    <property type="entry name" value="REC"/>
    <property type="match status" value="1"/>
</dbReference>
<keyword evidence="7" id="KW-0597">Phosphoprotein</keyword>
<dbReference type="Proteomes" id="UP001288944">
    <property type="component" value="Unassembled WGS sequence"/>
</dbReference>
<evidence type="ECO:0000256" key="7">
    <source>
        <dbReference type="PROSITE-ProRule" id="PRU00169"/>
    </source>
</evidence>
<keyword evidence="3" id="KW-0805">Transcription regulation</keyword>
<name>A0AAW9K740_CLOPF</name>
<evidence type="ECO:0000313" key="10">
    <source>
        <dbReference type="Proteomes" id="UP001288944"/>
    </source>
</evidence>
<evidence type="ECO:0000256" key="5">
    <source>
        <dbReference type="ARBA" id="ARBA00023163"/>
    </source>
</evidence>
<dbReference type="PROSITE" id="PS50110">
    <property type="entry name" value="RESPONSE_REGULATORY"/>
    <property type="match status" value="1"/>
</dbReference>
<evidence type="ECO:0000256" key="2">
    <source>
        <dbReference type="ARBA" id="ARBA00023012"/>
    </source>
</evidence>
<dbReference type="CDD" id="cd00156">
    <property type="entry name" value="REC"/>
    <property type="match status" value="1"/>
</dbReference>
<evidence type="ECO:0000256" key="1">
    <source>
        <dbReference type="ARBA" id="ARBA00018672"/>
    </source>
</evidence>
<protein>
    <recommendedName>
        <fullName evidence="1">Stage 0 sporulation protein A homolog</fullName>
    </recommendedName>
</protein>
<evidence type="ECO:0000256" key="6">
    <source>
        <dbReference type="ARBA" id="ARBA00024867"/>
    </source>
</evidence>
<feature type="domain" description="Response regulatory" evidence="8">
    <location>
        <begin position="11"/>
        <end position="125"/>
    </location>
</feature>
<evidence type="ECO:0000259" key="8">
    <source>
        <dbReference type="PROSITE" id="PS50110"/>
    </source>
</evidence>
<keyword evidence="4" id="KW-0238">DNA-binding</keyword>
<organism evidence="9 10">
    <name type="scientific">Clostridium perfringens</name>
    <dbReference type="NCBI Taxonomy" id="1502"/>
    <lineage>
        <taxon>Bacteria</taxon>
        <taxon>Bacillati</taxon>
        <taxon>Bacillota</taxon>
        <taxon>Clostridia</taxon>
        <taxon>Eubacteriales</taxon>
        <taxon>Clostridiaceae</taxon>
        <taxon>Clostridium</taxon>
    </lineage>
</organism>
<evidence type="ECO:0000256" key="4">
    <source>
        <dbReference type="ARBA" id="ARBA00023125"/>
    </source>
</evidence>
<feature type="non-terminal residue" evidence="9">
    <location>
        <position position="165"/>
    </location>
</feature>
<feature type="modified residue" description="4-aspartylphosphate" evidence="7">
    <location>
        <position position="60"/>
    </location>
</feature>
<keyword evidence="5" id="KW-0804">Transcription</keyword>
<dbReference type="InterPro" id="IPR039420">
    <property type="entry name" value="WalR-like"/>
</dbReference>